<keyword evidence="2" id="KW-1133">Transmembrane helix</keyword>
<accession>A0A2W2EHQ3</accession>
<keyword evidence="4" id="KW-1185">Reference proteome</keyword>
<organism evidence="3 4">
    <name type="scientific">Nonomuraea aridisoli</name>
    <dbReference type="NCBI Taxonomy" id="2070368"/>
    <lineage>
        <taxon>Bacteria</taxon>
        <taxon>Bacillati</taxon>
        <taxon>Actinomycetota</taxon>
        <taxon>Actinomycetes</taxon>
        <taxon>Streptosporangiales</taxon>
        <taxon>Streptosporangiaceae</taxon>
        <taxon>Nonomuraea</taxon>
    </lineage>
</organism>
<dbReference type="AlphaFoldDB" id="A0A2W2EHQ3"/>
<feature type="transmembrane region" description="Helical" evidence="2">
    <location>
        <begin position="228"/>
        <end position="247"/>
    </location>
</feature>
<proteinExistence type="predicted"/>
<feature type="compositionally biased region" description="Low complexity" evidence="1">
    <location>
        <begin position="174"/>
        <end position="215"/>
    </location>
</feature>
<keyword evidence="2" id="KW-0812">Transmembrane</keyword>
<dbReference type="Proteomes" id="UP000249304">
    <property type="component" value="Unassembled WGS sequence"/>
</dbReference>
<keyword evidence="2" id="KW-0472">Membrane</keyword>
<evidence type="ECO:0000256" key="1">
    <source>
        <dbReference type="SAM" id="MobiDB-lite"/>
    </source>
</evidence>
<name>A0A2W2EHQ3_9ACTN</name>
<sequence>MPIGTGNGNGNDDENDVVAYNCVLQPTGTTDANYPAETDIRVVMTPPTTASANQDASVTWAGTIQNTGDSLTLPTGFPTTNAKMFVTVRASGAGAPATVTGEANLTSVTAGSDLTTLPGVTLKVRPTTTGTVTLTAGDITFGAATTGTATSPVIKCTAPTTGLKQYTLTVGNGTASPSPTTTSPRPTRTTTATVTITPSSSTTTRKSQTPVAGADTGAGGMMGPDGRLFILTGTALITAAAVGGLVMRRRSIRS</sequence>
<dbReference type="EMBL" id="POUD01000086">
    <property type="protein sequence ID" value="PZG16355.1"/>
    <property type="molecule type" value="Genomic_DNA"/>
</dbReference>
<comment type="caution">
    <text evidence="3">The sequence shown here is derived from an EMBL/GenBank/DDBJ whole genome shotgun (WGS) entry which is preliminary data.</text>
</comment>
<feature type="region of interest" description="Disordered" evidence="1">
    <location>
        <begin position="171"/>
        <end position="219"/>
    </location>
</feature>
<protein>
    <submittedName>
        <fullName evidence="3">Uncharacterized protein</fullName>
    </submittedName>
</protein>
<reference evidence="3 4" key="1">
    <citation type="submission" date="2018-01" db="EMBL/GenBank/DDBJ databases">
        <title>Draft genome sequence of Nonomuraea sp. KC333.</title>
        <authorList>
            <person name="Sahin N."/>
            <person name="Saygin H."/>
            <person name="Ay H."/>
        </authorList>
    </citation>
    <scope>NUCLEOTIDE SEQUENCE [LARGE SCALE GENOMIC DNA]</scope>
    <source>
        <strain evidence="3 4">KC333</strain>
    </source>
</reference>
<evidence type="ECO:0000313" key="4">
    <source>
        <dbReference type="Proteomes" id="UP000249304"/>
    </source>
</evidence>
<evidence type="ECO:0000313" key="3">
    <source>
        <dbReference type="EMBL" id="PZG16355.1"/>
    </source>
</evidence>
<evidence type="ECO:0000256" key="2">
    <source>
        <dbReference type="SAM" id="Phobius"/>
    </source>
</evidence>
<gene>
    <name evidence="3" type="ORF">C1J01_21325</name>
</gene>